<dbReference type="EMBL" id="JABWDY010015473">
    <property type="protein sequence ID" value="KAF5196826.1"/>
    <property type="molecule type" value="Genomic_DNA"/>
</dbReference>
<protein>
    <submittedName>
        <fullName evidence="3">BTB/POZ domain-containing protein</fullName>
    </submittedName>
</protein>
<dbReference type="Pfam" id="PF00651">
    <property type="entry name" value="BTB"/>
    <property type="match status" value="1"/>
</dbReference>
<comment type="caution">
    <text evidence="3">The sequence shown here is derived from an EMBL/GenBank/DDBJ whole genome shotgun (WGS) entry which is preliminary data.</text>
</comment>
<dbReference type="PANTHER" id="PTHR31060">
    <property type="entry name" value="OSJNBA0011J08.25 PROTEIN-RELATED"/>
    <property type="match status" value="1"/>
</dbReference>
<evidence type="ECO:0000259" key="2">
    <source>
        <dbReference type="Pfam" id="PF00651"/>
    </source>
</evidence>
<dbReference type="InterPro" id="IPR011333">
    <property type="entry name" value="SKP1/BTB/POZ_sf"/>
</dbReference>
<dbReference type="OrthoDB" id="1883777at2759"/>
<evidence type="ECO:0000313" key="4">
    <source>
        <dbReference type="Proteomes" id="UP000554482"/>
    </source>
</evidence>
<name>A0A7J6WHB0_THATH</name>
<dbReference type="InterPro" id="IPR000210">
    <property type="entry name" value="BTB/POZ_dom"/>
</dbReference>
<proteinExistence type="predicted"/>
<dbReference type="UniPathway" id="UPA00143"/>
<evidence type="ECO:0000313" key="3">
    <source>
        <dbReference type="EMBL" id="KAF5196826.1"/>
    </source>
</evidence>
<comment type="pathway">
    <text evidence="1">Protein modification; protein ubiquitination.</text>
</comment>
<sequence length="453" mass="51170">MEINANKETGVVCNIGEKSTSDVVVRIRTQEGRDEWFYCHSQILVEKSKYFADRLSEKWPTCQILDSRHCVEVYCQESEFNHHVSLLRLLYVIENGSMTNRWHGVKNALGILQVAAELECEQIVHDCVEYLEAMPWEEAEEEEILLRITPRLGAHAELILARLQPVNPTAITGIFLSAIRFATSSPSSCLNDLKSSAQEQLEYMLTEDDDAPLLAANDEIKTEVRNCSQNLLERFYGLLEPFVCDPMGLVLDADKLLVIHSLLSDLAWVSQILTKLDALREFVQSWVETSEKIVKAVEVKTTDSDVLEIIVKVIEVASKVLEAIAYGTVILPTSKRLHAVKLWLPFVRRKKPLVDSVTANDNDTPAFKMDGELWQSLESAFVSMVLALPSGDQADILTDWLRNEYIRYPDLTEAFEVWCYRSKVAKRRLDGIPSVTNSSIMLKSSCQAPSLSS</sequence>
<dbReference type="PANTHER" id="PTHR31060:SF30">
    <property type="entry name" value="OS07G0668800 PROTEIN"/>
    <property type="match status" value="1"/>
</dbReference>
<accession>A0A7J6WHB0</accession>
<dbReference type="GO" id="GO:0016567">
    <property type="term" value="P:protein ubiquitination"/>
    <property type="evidence" value="ECO:0007669"/>
    <property type="project" value="UniProtKB-UniPathway"/>
</dbReference>
<feature type="domain" description="BTB" evidence="2">
    <location>
        <begin position="18"/>
        <end position="132"/>
    </location>
</feature>
<gene>
    <name evidence="3" type="ORF">FRX31_013587</name>
</gene>
<dbReference type="AlphaFoldDB" id="A0A7J6WHB0"/>
<dbReference type="Proteomes" id="UP000554482">
    <property type="component" value="Unassembled WGS sequence"/>
</dbReference>
<evidence type="ECO:0000256" key="1">
    <source>
        <dbReference type="ARBA" id="ARBA00004906"/>
    </source>
</evidence>
<keyword evidence="4" id="KW-1185">Reference proteome</keyword>
<organism evidence="3 4">
    <name type="scientific">Thalictrum thalictroides</name>
    <name type="common">Rue-anemone</name>
    <name type="synonym">Anemone thalictroides</name>
    <dbReference type="NCBI Taxonomy" id="46969"/>
    <lineage>
        <taxon>Eukaryota</taxon>
        <taxon>Viridiplantae</taxon>
        <taxon>Streptophyta</taxon>
        <taxon>Embryophyta</taxon>
        <taxon>Tracheophyta</taxon>
        <taxon>Spermatophyta</taxon>
        <taxon>Magnoliopsida</taxon>
        <taxon>Ranunculales</taxon>
        <taxon>Ranunculaceae</taxon>
        <taxon>Thalictroideae</taxon>
        <taxon>Thalictrum</taxon>
    </lineage>
</organism>
<reference evidence="3 4" key="1">
    <citation type="submission" date="2020-06" db="EMBL/GenBank/DDBJ databases">
        <title>Transcriptomic and genomic resources for Thalictrum thalictroides and T. hernandezii: Facilitating candidate gene discovery in an emerging model plant lineage.</title>
        <authorList>
            <person name="Arias T."/>
            <person name="Riano-Pachon D.M."/>
            <person name="Di Stilio V.S."/>
        </authorList>
    </citation>
    <scope>NUCLEOTIDE SEQUENCE [LARGE SCALE GENOMIC DNA]</scope>
    <source>
        <strain evidence="4">cv. WT478/WT964</strain>
        <tissue evidence="3">Leaves</tissue>
    </source>
</reference>
<dbReference type="Gene3D" id="3.30.710.10">
    <property type="entry name" value="Potassium Channel Kv1.1, Chain A"/>
    <property type="match status" value="1"/>
</dbReference>
<dbReference type="InterPro" id="IPR038920">
    <property type="entry name" value="At3g05675-like"/>
</dbReference>
<dbReference type="SUPFAM" id="SSF54695">
    <property type="entry name" value="POZ domain"/>
    <property type="match status" value="1"/>
</dbReference>